<dbReference type="OrthoDB" id="9790710at2"/>
<organism evidence="3 4">
    <name type="scientific">Mucinivorans hirudinis</name>
    <dbReference type="NCBI Taxonomy" id="1433126"/>
    <lineage>
        <taxon>Bacteria</taxon>
        <taxon>Pseudomonadati</taxon>
        <taxon>Bacteroidota</taxon>
        <taxon>Bacteroidia</taxon>
        <taxon>Bacteroidales</taxon>
        <taxon>Rikenellaceae</taxon>
        <taxon>Mucinivorans</taxon>
    </lineage>
</organism>
<name>A0A060RAZ2_9BACT</name>
<gene>
    <name evidence="3" type="ORF">BN938_2731</name>
</gene>
<dbReference type="InterPro" id="IPR001296">
    <property type="entry name" value="Glyco_trans_1"/>
</dbReference>
<dbReference type="KEGG" id="rbc:BN938_2731"/>
<dbReference type="eggNOG" id="COG0438">
    <property type="taxonomic scope" value="Bacteria"/>
</dbReference>
<evidence type="ECO:0000313" key="3">
    <source>
        <dbReference type="EMBL" id="CDN32800.1"/>
    </source>
</evidence>
<dbReference type="EMBL" id="HG934468">
    <property type="protein sequence ID" value="CDN32800.1"/>
    <property type="molecule type" value="Genomic_DNA"/>
</dbReference>
<evidence type="ECO:0000313" key="4">
    <source>
        <dbReference type="Proteomes" id="UP000027616"/>
    </source>
</evidence>
<evidence type="ECO:0000259" key="1">
    <source>
        <dbReference type="Pfam" id="PF00534"/>
    </source>
</evidence>
<dbReference type="HOGENOM" id="CLU_009583_33_1_10"/>
<dbReference type="AlphaFoldDB" id="A0A060RAZ2"/>
<dbReference type="SUPFAM" id="SSF53756">
    <property type="entry name" value="UDP-Glycosyltransferase/glycogen phosphorylase"/>
    <property type="match status" value="1"/>
</dbReference>
<dbReference type="Pfam" id="PF00534">
    <property type="entry name" value="Glycos_transf_1"/>
    <property type="match status" value="1"/>
</dbReference>
<dbReference type="PANTHER" id="PTHR12526:SF630">
    <property type="entry name" value="GLYCOSYLTRANSFERASE"/>
    <property type="match status" value="1"/>
</dbReference>
<dbReference type="Gene3D" id="3.40.50.2000">
    <property type="entry name" value="Glycogen Phosphorylase B"/>
    <property type="match status" value="2"/>
</dbReference>
<sequence>MIRVLHCIGGLNNGGMGTMLMAYLRALNRQEVIFDFLVTTENGFFDQEVRTLGGKVFCLTARRKNPIKHYREVDKFFDEHPEYQIVHFHQCVSYWYNLQSAYRHGVKNRIIHNHGIGIDLRTKFPYNIFTKYYAKKRICFLASDYITCADAKAKELFTKDIVKKREYLIMPNAIDANKYRFNEQTRKTIRNKYDIKDSTLVVGHVGNYLYPKNHKFIVDIFSELIKIEDDCVLMLVGDGELRKEIENRISKLGISAKVLLMGAANNVNEFLQAMDVFLFPSIFEGLPLALIEAQTSGVKSIISDVIPLEVSVVQDCIETLPLTDGAQIWAEKIILSVKNHHREDNYDKIVKGGFDIHDNALRLENYYKSRVT</sequence>
<dbReference type="Pfam" id="PF13439">
    <property type="entry name" value="Glyco_transf_4"/>
    <property type="match status" value="1"/>
</dbReference>
<evidence type="ECO:0000259" key="2">
    <source>
        <dbReference type="Pfam" id="PF13439"/>
    </source>
</evidence>
<protein>
    <submittedName>
        <fullName evidence="3">Capsular polysaccharide biosynthesis protein</fullName>
    </submittedName>
</protein>
<keyword evidence="4" id="KW-1185">Reference proteome</keyword>
<dbReference type="STRING" id="1433126.BN938_2731"/>
<feature type="domain" description="Glycosyl transferase family 1" evidence="1">
    <location>
        <begin position="186"/>
        <end position="339"/>
    </location>
</feature>
<dbReference type="InterPro" id="IPR028098">
    <property type="entry name" value="Glyco_trans_4-like_N"/>
</dbReference>
<feature type="domain" description="Glycosyltransferase subfamily 4-like N-terminal" evidence="2">
    <location>
        <begin position="14"/>
        <end position="177"/>
    </location>
</feature>
<reference evidence="3 4" key="1">
    <citation type="journal article" date="2015" name="Genome Announc.">
        <title>Complete Genome Sequence of the Novel Leech Symbiont Mucinivorans hirudinis M3T.</title>
        <authorList>
            <person name="Nelson M.C."/>
            <person name="Bomar L."/>
            <person name="Graf J."/>
        </authorList>
    </citation>
    <scope>NUCLEOTIDE SEQUENCE [LARGE SCALE GENOMIC DNA]</scope>
    <source>
        <strain evidence="4">M3</strain>
    </source>
</reference>
<dbReference type="PANTHER" id="PTHR12526">
    <property type="entry name" value="GLYCOSYLTRANSFERASE"/>
    <property type="match status" value="1"/>
</dbReference>
<dbReference type="GO" id="GO:0016757">
    <property type="term" value="F:glycosyltransferase activity"/>
    <property type="evidence" value="ECO:0007669"/>
    <property type="project" value="InterPro"/>
</dbReference>
<proteinExistence type="predicted"/>
<dbReference type="Proteomes" id="UP000027616">
    <property type="component" value="Chromosome I"/>
</dbReference>
<accession>A0A060RAZ2</accession>